<accession>A0A9B0H5H8</accession>
<evidence type="ECO:0000256" key="1">
    <source>
        <dbReference type="SAM" id="MobiDB-lite"/>
    </source>
</evidence>
<dbReference type="PANTHER" id="PTHR21695:SF0">
    <property type="entry name" value="ZINC FINGER PROTEIN 414"/>
    <property type="match status" value="1"/>
</dbReference>
<keyword evidence="2" id="KW-1185">Reference proteome</keyword>
<dbReference type="PANTHER" id="PTHR21695">
    <property type="entry name" value="ZINC FINGER PROTEIN 414"/>
    <property type="match status" value="1"/>
</dbReference>
<evidence type="ECO:0000313" key="2">
    <source>
        <dbReference type="Proteomes" id="UP000245340"/>
    </source>
</evidence>
<organism evidence="2 3">
    <name type="scientific">Odobenus rosmarus divergens</name>
    <name type="common">Pacific walrus</name>
    <dbReference type="NCBI Taxonomy" id="9708"/>
    <lineage>
        <taxon>Eukaryota</taxon>
        <taxon>Metazoa</taxon>
        <taxon>Chordata</taxon>
        <taxon>Craniata</taxon>
        <taxon>Vertebrata</taxon>
        <taxon>Euteleostomi</taxon>
        <taxon>Mammalia</taxon>
        <taxon>Eutheria</taxon>
        <taxon>Laurasiatheria</taxon>
        <taxon>Carnivora</taxon>
        <taxon>Caniformia</taxon>
        <taxon>Pinnipedia</taxon>
        <taxon>Odobenidae</taxon>
        <taxon>Odobenus</taxon>
    </lineage>
</organism>
<dbReference type="AlphaFoldDB" id="A0A9B0H5H8"/>
<sequence>MQCAFSTASRPAMTLHLEDHRPIVPAAPGPGQPRPDAPADPVPLAPKVSPLLSEGECPVFSPF</sequence>
<reference evidence="3" key="1">
    <citation type="submission" date="2025-08" db="UniProtKB">
        <authorList>
            <consortium name="RefSeq"/>
        </authorList>
    </citation>
    <scope>IDENTIFICATION</scope>
</reference>
<dbReference type="InterPro" id="IPR039882">
    <property type="entry name" value="ZN414"/>
</dbReference>
<feature type="compositionally biased region" description="Pro residues" evidence="1">
    <location>
        <begin position="25"/>
        <end position="44"/>
    </location>
</feature>
<name>A0A9B0H5H8_ODORO</name>
<feature type="region of interest" description="Disordered" evidence="1">
    <location>
        <begin position="20"/>
        <end position="63"/>
    </location>
</feature>
<evidence type="ECO:0000313" key="3">
    <source>
        <dbReference type="RefSeq" id="XP_004412242.1"/>
    </source>
</evidence>
<dbReference type="RefSeq" id="XP_004412242.1">
    <property type="nucleotide sequence ID" value="XM_004412185.1"/>
</dbReference>
<protein>
    <submittedName>
        <fullName evidence="3">Zinc finger protein 414-like</fullName>
    </submittedName>
</protein>
<proteinExistence type="predicted"/>
<dbReference type="Proteomes" id="UP000245340">
    <property type="component" value="Unplaced"/>
</dbReference>
<gene>
    <name evidence="3" type="primary">LOC101365749</name>
</gene>